<organism evidence="1 2">
    <name type="scientific">Rugosimonospora africana</name>
    <dbReference type="NCBI Taxonomy" id="556532"/>
    <lineage>
        <taxon>Bacteria</taxon>
        <taxon>Bacillati</taxon>
        <taxon>Actinomycetota</taxon>
        <taxon>Actinomycetes</taxon>
        <taxon>Micromonosporales</taxon>
        <taxon>Micromonosporaceae</taxon>
        <taxon>Rugosimonospora</taxon>
    </lineage>
</organism>
<proteinExistence type="predicted"/>
<dbReference type="InterPro" id="IPR035903">
    <property type="entry name" value="HesB-like_dom_sf"/>
</dbReference>
<evidence type="ECO:0000313" key="2">
    <source>
        <dbReference type="Proteomes" id="UP000642748"/>
    </source>
</evidence>
<dbReference type="Gene3D" id="2.60.300.12">
    <property type="entry name" value="HesB-like domain"/>
    <property type="match status" value="1"/>
</dbReference>
<reference evidence="1" key="1">
    <citation type="submission" date="2021-01" db="EMBL/GenBank/DDBJ databases">
        <title>Whole genome shotgun sequence of Rugosimonospora africana NBRC 104875.</title>
        <authorList>
            <person name="Komaki H."/>
            <person name="Tamura T."/>
        </authorList>
    </citation>
    <scope>NUCLEOTIDE SEQUENCE</scope>
    <source>
        <strain evidence="1">NBRC 104875</strain>
    </source>
</reference>
<dbReference type="Proteomes" id="UP000642748">
    <property type="component" value="Unassembled WGS sequence"/>
</dbReference>
<sequence length="94" mass="9931">MLMLTDPAVTAVRNLTHQPNAPEGAGLRIATDPTRGALTLTVTPAPWTGDAVIDTEGARLFLDAEAATMLDDKALDVATDAEGRMEFRVGEQPV</sequence>
<dbReference type="SUPFAM" id="SSF89360">
    <property type="entry name" value="HesB-like domain"/>
    <property type="match status" value="1"/>
</dbReference>
<dbReference type="EMBL" id="BONZ01000025">
    <property type="protein sequence ID" value="GIH14447.1"/>
    <property type="molecule type" value="Genomic_DNA"/>
</dbReference>
<name>A0A8J3QQH7_9ACTN</name>
<gene>
    <name evidence="1" type="ORF">Raf01_26190</name>
</gene>
<accession>A0A8J3QQH7</accession>
<comment type="caution">
    <text evidence="1">The sequence shown here is derived from an EMBL/GenBank/DDBJ whole genome shotgun (WGS) entry which is preliminary data.</text>
</comment>
<dbReference type="AlphaFoldDB" id="A0A8J3QQH7"/>
<protein>
    <recommendedName>
        <fullName evidence="3">Fe-S cluster assembly iron-binding protein IscA</fullName>
    </recommendedName>
</protein>
<evidence type="ECO:0008006" key="3">
    <source>
        <dbReference type="Google" id="ProtNLM"/>
    </source>
</evidence>
<keyword evidence="2" id="KW-1185">Reference proteome</keyword>
<evidence type="ECO:0000313" key="1">
    <source>
        <dbReference type="EMBL" id="GIH14447.1"/>
    </source>
</evidence>
<dbReference type="RefSeq" id="WP_203918116.1">
    <property type="nucleotide sequence ID" value="NZ_BONZ01000025.1"/>
</dbReference>